<comment type="pathway">
    <text evidence="4">Amino-acid biosynthesis; L-arginine biosynthesis; N(2)-acetyl-L-ornithine from L-glutamate: step 4/4.</text>
</comment>
<feature type="binding site" evidence="4">
    <location>
        <begin position="221"/>
        <end position="224"/>
    </location>
    <ligand>
        <name>pyridoxal 5'-phosphate</name>
        <dbReference type="ChEBI" id="CHEBI:597326"/>
    </ligand>
</feature>
<dbReference type="InterPro" id="IPR050103">
    <property type="entry name" value="Class-III_PLP-dep_AT"/>
</dbReference>
<dbReference type="CDD" id="cd00610">
    <property type="entry name" value="OAT_like"/>
    <property type="match status" value="1"/>
</dbReference>
<keyword evidence="6" id="KW-1185">Reference proteome</keyword>
<keyword evidence="4" id="KW-0963">Cytoplasm</keyword>
<feature type="modified residue" description="N6-(pyridoxal phosphate)lysine" evidence="4">
    <location>
        <position position="250"/>
    </location>
</feature>
<comment type="subcellular location">
    <subcellularLocation>
        <location evidence="4">Cytoplasm</location>
    </subcellularLocation>
</comment>
<keyword evidence="3 4" id="KW-0663">Pyridoxal phosphate</keyword>
<dbReference type="SUPFAM" id="SSF53383">
    <property type="entry name" value="PLP-dependent transferases"/>
    <property type="match status" value="1"/>
</dbReference>
<reference evidence="5 6" key="1">
    <citation type="submission" date="2021-04" db="EMBL/GenBank/DDBJ databases">
        <title>Whole genome sequence of Jiella sp. KSK16Y-1.</title>
        <authorList>
            <person name="Tuo L."/>
        </authorList>
    </citation>
    <scope>NUCLEOTIDE SEQUENCE [LARGE SCALE GENOMIC DNA]</scope>
    <source>
        <strain evidence="5 6">KSK16Y-1</strain>
    </source>
</reference>
<feature type="binding site" evidence="4">
    <location>
        <position position="138"/>
    </location>
    <ligand>
        <name>N(2)-acetyl-L-ornithine</name>
        <dbReference type="ChEBI" id="CHEBI:57805"/>
    </ligand>
</feature>
<feature type="binding site" evidence="4">
    <location>
        <position position="279"/>
    </location>
    <ligand>
        <name>pyridoxal 5'-phosphate</name>
        <dbReference type="ChEBI" id="CHEBI:597326"/>
    </ligand>
</feature>
<keyword evidence="4" id="KW-0028">Amino-acid biosynthesis</keyword>
<name>A0ABS4BGG9_9HYPH</name>
<feature type="binding site" evidence="4">
    <location>
        <position position="135"/>
    </location>
    <ligand>
        <name>pyridoxal 5'-phosphate</name>
        <dbReference type="ChEBI" id="CHEBI:597326"/>
    </ligand>
</feature>
<dbReference type="PROSITE" id="PS00600">
    <property type="entry name" value="AA_TRANSFER_CLASS_3"/>
    <property type="match status" value="1"/>
</dbReference>
<keyword evidence="4" id="KW-0055">Arginine biosynthesis</keyword>
<comment type="cofactor">
    <cofactor evidence="4">
        <name>pyridoxal 5'-phosphate</name>
        <dbReference type="ChEBI" id="CHEBI:597326"/>
    </cofactor>
    <text evidence="4">Binds 1 pyridoxal phosphate per subunit.</text>
</comment>
<dbReference type="PANTHER" id="PTHR11986:SF113">
    <property type="entry name" value="SUCCINYLORNITHINE TRANSAMINASE"/>
    <property type="match status" value="1"/>
</dbReference>
<comment type="similarity">
    <text evidence="4">Belongs to the class-III pyridoxal-phosphate-dependent aminotransferase family. ArgD subfamily.</text>
</comment>
<feature type="binding site" evidence="4">
    <location>
        <begin position="102"/>
        <end position="103"/>
    </location>
    <ligand>
        <name>pyridoxal 5'-phosphate</name>
        <dbReference type="ChEBI" id="CHEBI:597326"/>
    </ligand>
</feature>
<evidence type="ECO:0000256" key="4">
    <source>
        <dbReference type="HAMAP-Rule" id="MF_01107"/>
    </source>
</evidence>
<dbReference type="InterPro" id="IPR005814">
    <property type="entry name" value="Aminotrans_3"/>
</dbReference>
<evidence type="ECO:0000256" key="3">
    <source>
        <dbReference type="ARBA" id="ARBA00022898"/>
    </source>
</evidence>
<dbReference type="InterPro" id="IPR015421">
    <property type="entry name" value="PyrdxlP-dep_Trfase_major"/>
</dbReference>
<dbReference type="InterPro" id="IPR015424">
    <property type="entry name" value="PyrdxlP-dep_Trfase"/>
</dbReference>
<proteinExistence type="inferred from homology"/>
<dbReference type="HAMAP" id="MF_01107">
    <property type="entry name" value="ArgD_aminotrans_3"/>
    <property type="match status" value="1"/>
</dbReference>
<dbReference type="EMBL" id="JAGJCF010000005">
    <property type="protein sequence ID" value="MBP0615851.1"/>
    <property type="molecule type" value="Genomic_DNA"/>
</dbReference>
<dbReference type="Gene3D" id="3.90.1150.10">
    <property type="entry name" value="Aspartate Aminotransferase, domain 1"/>
    <property type="match status" value="1"/>
</dbReference>
<dbReference type="Gene3D" id="3.40.640.10">
    <property type="entry name" value="Type I PLP-dependent aspartate aminotransferase-like (Major domain)"/>
    <property type="match status" value="1"/>
</dbReference>
<dbReference type="Proteomes" id="UP000678276">
    <property type="component" value="Unassembled WGS sequence"/>
</dbReference>
<keyword evidence="2 4" id="KW-0808">Transferase</keyword>
<evidence type="ECO:0000256" key="2">
    <source>
        <dbReference type="ARBA" id="ARBA00022679"/>
    </source>
</evidence>
<dbReference type="PANTHER" id="PTHR11986">
    <property type="entry name" value="AMINOTRANSFERASE CLASS III"/>
    <property type="match status" value="1"/>
</dbReference>
<comment type="caution">
    <text evidence="5">The sequence shown here is derived from an EMBL/GenBank/DDBJ whole genome shotgun (WGS) entry which is preliminary data.</text>
</comment>
<accession>A0ABS4BGG9</accession>
<dbReference type="Pfam" id="PF00202">
    <property type="entry name" value="Aminotran_3"/>
    <property type="match status" value="1"/>
</dbReference>
<gene>
    <name evidence="4" type="primary">argD</name>
    <name evidence="5" type="ORF">J6595_09690</name>
</gene>
<evidence type="ECO:0000256" key="1">
    <source>
        <dbReference type="ARBA" id="ARBA00022576"/>
    </source>
</evidence>
<sequence>MNQTPQDKSPLYETYARAPLAFERGEGVWLETRDGRRFMDLAGGIAVNLLGHAHPHLVSALTDQAQKLWHTSNLYEIPGQRRLAERLAANTFADRAFFTNSGAEALECAIKTARRYHHVSGHPERYRIITFEGAFHGRTLATIAAGGQAKYLEGFGPKVEGFDQLAFGDHEALREAAAGPEVAAILIEPIQGEGGIRSVPPQCLVGLRELCDEHGLLLIYDEVQTGVGRTGRFYSYEHSGAAPDIMASAKGIGGGFPMGVCLATDEAAKGMTPGTHGTTYGGNPLAMAVSNAVLDVVLEDGFLKEVRRKALFFKQSLASLADRYPDVVETIRGEGLLIGLKMQVPNYEMIGALRAEGVVAAPAGDNVVRLLPPLIITEDEIRAAMERIEAAAAALSTPAQRASA</sequence>
<dbReference type="RefSeq" id="WP_209594273.1">
    <property type="nucleotide sequence ID" value="NZ_JAGJCF010000005.1"/>
</dbReference>
<dbReference type="InterPro" id="IPR004636">
    <property type="entry name" value="AcOrn/SuccOrn_fam"/>
</dbReference>
<organism evidence="5 6">
    <name type="scientific">Jiella mangrovi</name>
    <dbReference type="NCBI Taxonomy" id="2821407"/>
    <lineage>
        <taxon>Bacteria</taxon>
        <taxon>Pseudomonadati</taxon>
        <taxon>Pseudomonadota</taxon>
        <taxon>Alphaproteobacteria</taxon>
        <taxon>Hyphomicrobiales</taxon>
        <taxon>Aurantimonadaceae</taxon>
        <taxon>Jiella</taxon>
    </lineage>
</organism>
<feature type="binding site" evidence="4">
    <location>
        <position position="278"/>
    </location>
    <ligand>
        <name>N(2)-acetyl-L-ornithine</name>
        <dbReference type="ChEBI" id="CHEBI:57805"/>
    </ligand>
</feature>
<dbReference type="NCBIfam" id="TIGR00707">
    <property type="entry name" value="argD"/>
    <property type="match status" value="1"/>
</dbReference>
<dbReference type="InterPro" id="IPR049704">
    <property type="entry name" value="Aminotrans_3_PPA_site"/>
</dbReference>
<comment type="subunit">
    <text evidence="4">Homodimer.</text>
</comment>
<protein>
    <recommendedName>
        <fullName evidence="4">Acetylornithine aminotransferase</fullName>
        <shortName evidence="4">ACOAT</shortName>
        <ecNumber evidence="4">2.6.1.11</ecNumber>
    </recommendedName>
</protein>
<comment type="miscellaneous">
    <text evidence="4">May also have succinyldiaminopimelate aminotransferase activity, thus carrying out the corresponding step in lysine biosynthesis.</text>
</comment>
<dbReference type="PIRSF" id="PIRSF000521">
    <property type="entry name" value="Transaminase_4ab_Lys_Orn"/>
    <property type="match status" value="1"/>
</dbReference>
<comment type="catalytic activity">
    <reaction evidence="4">
        <text>N(2)-acetyl-L-ornithine + 2-oxoglutarate = N-acetyl-L-glutamate 5-semialdehyde + L-glutamate</text>
        <dbReference type="Rhea" id="RHEA:18049"/>
        <dbReference type="ChEBI" id="CHEBI:16810"/>
        <dbReference type="ChEBI" id="CHEBI:29123"/>
        <dbReference type="ChEBI" id="CHEBI:29985"/>
        <dbReference type="ChEBI" id="CHEBI:57805"/>
        <dbReference type="EC" id="2.6.1.11"/>
    </reaction>
</comment>
<evidence type="ECO:0000313" key="6">
    <source>
        <dbReference type="Proteomes" id="UP000678276"/>
    </source>
</evidence>
<dbReference type="GO" id="GO:0008483">
    <property type="term" value="F:transaminase activity"/>
    <property type="evidence" value="ECO:0007669"/>
    <property type="project" value="UniProtKB-KW"/>
</dbReference>
<dbReference type="InterPro" id="IPR015422">
    <property type="entry name" value="PyrdxlP-dep_Trfase_small"/>
</dbReference>
<keyword evidence="1 4" id="KW-0032">Aminotransferase</keyword>
<dbReference type="EC" id="2.6.1.11" evidence="4"/>
<evidence type="ECO:0000313" key="5">
    <source>
        <dbReference type="EMBL" id="MBP0615851.1"/>
    </source>
</evidence>
<dbReference type="NCBIfam" id="NF002325">
    <property type="entry name" value="PRK01278.1"/>
    <property type="match status" value="1"/>
</dbReference>